<protein>
    <submittedName>
        <fullName evidence="1">Uncharacterized protein</fullName>
    </submittedName>
</protein>
<evidence type="ECO:0000313" key="1">
    <source>
        <dbReference type="EMBL" id="NED95848.1"/>
    </source>
</evidence>
<dbReference type="Proteomes" id="UP000469185">
    <property type="component" value="Unassembled WGS sequence"/>
</dbReference>
<accession>A0A6N9YLW7</accession>
<keyword evidence="2" id="KW-1185">Reference proteome</keyword>
<sequence length="86" mass="9118">MTSDVTTHTATRLDCDGDLWEVTWLPDRVLSRNEAITAVTFAETVASVPAESDLRPGLPVWPVLAAWAGELGLTPAAAVALLEGCQ</sequence>
<proteinExistence type="predicted"/>
<dbReference type="EMBL" id="JAAGOB010000005">
    <property type="protein sequence ID" value="NED95848.1"/>
    <property type="molecule type" value="Genomic_DNA"/>
</dbReference>
<comment type="caution">
    <text evidence="1">The sequence shown here is derived from an EMBL/GenBank/DDBJ whole genome shotgun (WGS) entry which is preliminary data.</text>
</comment>
<gene>
    <name evidence="1" type="ORF">G1H11_11050</name>
</gene>
<name>A0A6N9YLW7_9ACTN</name>
<reference evidence="1 2" key="1">
    <citation type="submission" date="2020-02" db="EMBL/GenBank/DDBJ databases">
        <authorList>
            <person name="Li X.-J."/>
            <person name="Feng X.-M."/>
        </authorList>
    </citation>
    <scope>NUCLEOTIDE SEQUENCE [LARGE SCALE GENOMIC DNA]</scope>
    <source>
        <strain evidence="1 2">CGMCC 4.7225</strain>
    </source>
</reference>
<evidence type="ECO:0000313" key="2">
    <source>
        <dbReference type="Proteomes" id="UP000469185"/>
    </source>
</evidence>
<organism evidence="1 2">
    <name type="scientific">Phytoactinopolyspora alkaliphila</name>
    <dbReference type="NCBI Taxonomy" id="1783498"/>
    <lineage>
        <taxon>Bacteria</taxon>
        <taxon>Bacillati</taxon>
        <taxon>Actinomycetota</taxon>
        <taxon>Actinomycetes</taxon>
        <taxon>Jiangellales</taxon>
        <taxon>Jiangellaceae</taxon>
        <taxon>Phytoactinopolyspora</taxon>
    </lineage>
</organism>
<dbReference type="AlphaFoldDB" id="A0A6N9YLW7"/>